<dbReference type="InterPro" id="IPR036318">
    <property type="entry name" value="FAD-bd_PCMH-like_sf"/>
</dbReference>
<gene>
    <name evidence="4" type="ORF">FTW19_07175</name>
</gene>
<proteinExistence type="predicted"/>
<dbReference type="OrthoDB" id="9800184at2"/>
<dbReference type="PROSITE" id="PS51387">
    <property type="entry name" value="FAD_PCMH"/>
    <property type="match status" value="1"/>
</dbReference>
<keyword evidence="2" id="KW-0560">Oxidoreductase</keyword>
<evidence type="ECO:0000313" key="4">
    <source>
        <dbReference type="EMBL" id="QEE27796.1"/>
    </source>
</evidence>
<dbReference type="PANTHER" id="PTHR43762:SF1">
    <property type="entry name" value="D-ARABINONO-1,4-LACTONE OXIDASE"/>
    <property type="match status" value="1"/>
</dbReference>
<dbReference type="InterPro" id="IPR016171">
    <property type="entry name" value="Vanillyl_alc_oxidase_C-sub2"/>
</dbReference>
<dbReference type="GO" id="GO:0071949">
    <property type="term" value="F:FAD binding"/>
    <property type="evidence" value="ECO:0007669"/>
    <property type="project" value="InterPro"/>
</dbReference>
<accession>A0A5B9ECM0</accession>
<dbReference type="PIRSF" id="PIRSF000136">
    <property type="entry name" value="LGO_GLO"/>
    <property type="match status" value="1"/>
</dbReference>
<dbReference type="GO" id="GO:0080049">
    <property type="term" value="F:L-gulono-1,4-lactone dehydrogenase activity"/>
    <property type="evidence" value="ECO:0007669"/>
    <property type="project" value="TreeGrafter"/>
</dbReference>
<organism evidence="4 5">
    <name type="scientific">Terriglobus albidus</name>
    <dbReference type="NCBI Taxonomy" id="1592106"/>
    <lineage>
        <taxon>Bacteria</taxon>
        <taxon>Pseudomonadati</taxon>
        <taxon>Acidobacteriota</taxon>
        <taxon>Terriglobia</taxon>
        <taxon>Terriglobales</taxon>
        <taxon>Acidobacteriaceae</taxon>
        <taxon>Terriglobus</taxon>
    </lineage>
</organism>
<dbReference type="Gene3D" id="3.30.70.2530">
    <property type="match status" value="1"/>
</dbReference>
<dbReference type="Pfam" id="PF04030">
    <property type="entry name" value="ALO"/>
    <property type="match status" value="1"/>
</dbReference>
<keyword evidence="1" id="KW-0274">FAD</keyword>
<dbReference type="Gene3D" id="3.30.43.10">
    <property type="entry name" value="Uridine Diphospho-n-acetylenolpyruvylglucosamine Reductase, domain 2"/>
    <property type="match status" value="1"/>
</dbReference>
<dbReference type="AlphaFoldDB" id="A0A5B9ECM0"/>
<name>A0A5B9ECM0_9BACT</name>
<dbReference type="Proteomes" id="UP000321820">
    <property type="component" value="Chromosome"/>
</dbReference>
<dbReference type="KEGG" id="talb:FTW19_07175"/>
<keyword evidence="5" id="KW-1185">Reference proteome</keyword>
<dbReference type="InterPro" id="IPR010031">
    <property type="entry name" value="FAD_lactone_oxidase-like"/>
</dbReference>
<evidence type="ECO:0000256" key="2">
    <source>
        <dbReference type="ARBA" id="ARBA00023002"/>
    </source>
</evidence>
<sequence length="421" mass="46540">MTNAAPRTNWAGNYTYNAGDLLIPASIEEAQELVRQTQQLRALGTRHCFHGIADSDGIQISLEHLNAITLDETARTVTLGAGVRYGDLAVWLHSRGYAIHNLASLPHISVVGGVMTATHGSGLRNRNLAAAVVGLEILNANGDLVTLTRDANPDTFPGAVVCLGALGIVTAITLQVEPTFEVAQTVYENLSFDHLKDNLRTIMDAAYSVSLFTTWQDHRATQVWLKQRVDDGVAAPAEFYGATRATTNLHPLAGHDPVNCTQQLGVPGPWHERLPHFRMEFTPSSGAEIQTELFVPIDMGYDAILAVETLKNEITPHLHVTELRAIAADDLWMSPNYRRDSLGIHFTWKAEPEAVARLVPQIEAVLSPFGAIPHWGKFFTMDPRVLQRRLPNLTRFKNLIYHYDPKGKFLNEFLENTIYAG</sequence>
<dbReference type="Pfam" id="PF01565">
    <property type="entry name" value="FAD_binding_4"/>
    <property type="match status" value="1"/>
</dbReference>
<evidence type="ECO:0000259" key="3">
    <source>
        <dbReference type="PROSITE" id="PS51387"/>
    </source>
</evidence>
<evidence type="ECO:0000256" key="1">
    <source>
        <dbReference type="ARBA" id="ARBA00022827"/>
    </source>
</evidence>
<dbReference type="Gene3D" id="3.30.70.2520">
    <property type="match status" value="1"/>
</dbReference>
<dbReference type="PANTHER" id="PTHR43762">
    <property type="entry name" value="L-GULONOLACTONE OXIDASE"/>
    <property type="match status" value="1"/>
</dbReference>
<dbReference type="RefSeq" id="WP_147646986.1">
    <property type="nucleotide sequence ID" value="NZ_CP042806.1"/>
</dbReference>
<dbReference type="InterPro" id="IPR016166">
    <property type="entry name" value="FAD-bd_PCMH"/>
</dbReference>
<dbReference type="Gene3D" id="1.10.45.10">
    <property type="entry name" value="Vanillyl-alcohol Oxidase, Chain A, domain 4"/>
    <property type="match status" value="1"/>
</dbReference>
<reference evidence="4 5" key="1">
    <citation type="submission" date="2019-08" db="EMBL/GenBank/DDBJ databases">
        <title>Complete genome sequence of Terriglobus albidus strain ORNL.</title>
        <authorList>
            <person name="Podar M."/>
        </authorList>
    </citation>
    <scope>NUCLEOTIDE SEQUENCE [LARGE SCALE GENOMIC DNA]</scope>
    <source>
        <strain evidence="4 5">ORNL</strain>
    </source>
</reference>
<dbReference type="InterPro" id="IPR006094">
    <property type="entry name" value="Oxid_FAD_bind_N"/>
</dbReference>
<evidence type="ECO:0000313" key="5">
    <source>
        <dbReference type="Proteomes" id="UP000321820"/>
    </source>
</evidence>
<dbReference type="InterPro" id="IPR007173">
    <property type="entry name" value="ALO_C"/>
</dbReference>
<dbReference type="InterPro" id="IPR016169">
    <property type="entry name" value="FAD-bd_PCMH_sub2"/>
</dbReference>
<dbReference type="SUPFAM" id="SSF56176">
    <property type="entry name" value="FAD-binding/transporter-associated domain-like"/>
    <property type="match status" value="1"/>
</dbReference>
<keyword evidence="1" id="KW-0285">Flavoprotein</keyword>
<dbReference type="EMBL" id="CP042806">
    <property type="protein sequence ID" value="QEE27796.1"/>
    <property type="molecule type" value="Genomic_DNA"/>
</dbReference>
<dbReference type="GO" id="GO:0016020">
    <property type="term" value="C:membrane"/>
    <property type="evidence" value="ECO:0007669"/>
    <property type="project" value="InterPro"/>
</dbReference>
<dbReference type="InterPro" id="IPR016167">
    <property type="entry name" value="FAD-bd_PCMH_sub1"/>
</dbReference>
<feature type="domain" description="FAD-binding PCMH-type" evidence="3">
    <location>
        <begin position="14"/>
        <end position="179"/>
    </location>
</feature>
<dbReference type="GO" id="GO:0003885">
    <property type="term" value="F:D-arabinono-1,4-lactone oxidase activity"/>
    <property type="evidence" value="ECO:0007669"/>
    <property type="project" value="InterPro"/>
</dbReference>
<protein>
    <submittedName>
        <fullName evidence="4">FAD-binding protein</fullName>
    </submittedName>
</protein>
<dbReference type="Gene3D" id="3.30.465.10">
    <property type="match status" value="1"/>
</dbReference>